<evidence type="ECO:0000256" key="2">
    <source>
        <dbReference type="ARBA" id="ARBA00009190"/>
    </source>
</evidence>
<proteinExistence type="inferred from homology"/>
<keyword evidence="3 6" id="KW-0812">Transmembrane</keyword>
<evidence type="ECO:0000313" key="8">
    <source>
        <dbReference type="EMBL" id="KNC75213.1"/>
    </source>
</evidence>
<dbReference type="InterPro" id="IPR001727">
    <property type="entry name" value="GDT1-like"/>
</dbReference>
<dbReference type="GO" id="GO:0005794">
    <property type="term" value="C:Golgi apparatus"/>
    <property type="evidence" value="ECO:0007669"/>
    <property type="project" value="TreeGrafter"/>
</dbReference>
<comment type="caution">
    <text evidence="6">Lacks conserved residue(s) required for the propagation of feature annotation.</text>
</comment>
<dbReference type="GO" id="GO:0016020">
    <property type="term" value="C:membrane"/>
    <property type="evidence" value="ECO:0007669"/>
    <property type="project" value="UniProtKB-SubCell"/>
</dbReference>
<protein>
    <recommendedName>
        <fullName evidence="6">GDT1 family protein</fullName>
    </recommendedName>
</protein>
<evidence type="ECO:0000256" key="6">
    <source>
        <dbReference type="RuleBase" id="RU365102"/>
    </source>
</evidence>
<dbReference type="GO" id="GO:0032472">
    <property type="term" value="P:Golgi calcium ion transport"/>
    <property type="evidence" value="ECO:0007669"/>
    <property type="project" value="TreeGrafter"/>
</dbReference>
<comment type="similarity">
    <text evidence="2 6">Belongs to the GDT1 family.</text>
</comment>
<evidence type="ECO:0000256" key="1">
    <source>
        <dbReference type="ARBA" id="ARBA00004141"/>
    </source>
</evidence>
<dbReference type="EMBL" id="KQ243772">
    <property type="protein sequence ID" value="KNC75213.1"/>
    <property type="molecule type" value="Genomic_DNA"/>
</dbReference>
<dbReference type="AlphaFoldDB" id="A0A0L0FGP7"/>
<reference evidence="8 9" key="1">
    <citation type="submission" date="2011-02" db="EMBL/GenBank/DDBJ databases">
        <title>The Genome Sequence of Sphaeroforma arctica JP610.</title>
        <authorList>
            <consortium name="The Broad Institute Genome Sequencing Platform"/>
            <person name="Russ C."/>
            <person name="Cuomo C."/>
            <person name="Young S.K."/>
            <person name="Zeng Q."/>
            <person name="Gargeya S."/>
            <person name="Alvarado L."/>
            <person name="Berlin A."/>
            <person name="Chapman S.B."/>
            <person name="Chen Z."/>
            <person name="Freedman E."/>
            <person name="Gellesch M."/>
            <person name="Goldberg J."/>
            <person name="Griggs A."/>
            <person name="Gujja S."/>
            <person name="Heilman E."/>
            <person name="Heiman D."/>
            <person name="Howarth C."/>
            <person name="Mehta T."/>
            <person name="Neiman D."/>
            <person name="Pearson M."/>
            <person name="Roberts A."/>
            <person name="Saif S."/>
            <person name="Shea T."/>
            <person name="Shenoy N."/>
            <person name="Sisk P."/>
            <person name="Stolte C."/>
            <person name="Sykes S."/>
            <person name="White J."/>
            <person name="Yandava C."/>
            <person name="Burger G."/>
            <person name="Gray M.W."/>
            <person name="Holland P.W.H."/>
            <person name="King N."/>
            <person name="Lang F.B.F."/>
            <person name="Roger A.J."/>
            <person name="Ruiz-Trillo I."/>
            <person name="Haas B."/>
            <person name="Nusbaum C."/>
            <person name="Birren B."/>
        </authorList>
    </citation>
    <scope>NUCLEOTIDE SEQUENCE [LARGE SCALE GENOMIC DNA]</scope>
    <source>
        <strain evidence="8 9">JP610</strain>
    </source>
</reference>
<gene>
    <name evidence="8" type="ORF">SARC_12256</name>
</gene>
<keyword evidence="4 6" id="KW-1133">Transmembrane helix</keyword>
<evidence type="ECO:0000256" key="7">
    <source>
        <dbReference type="SAM" id="MobiDB-lite"/>
    </source>
</evidence>
<accession>A0A0L0FGP7</accession>
<dbReference type="PANTHER" id="PTHR12608:SF1">
    <property type="entry name" value="TRANSMEMBRANE PROTEIN 165"/>
    <property type="match status" value="1"/>
</dbReference>
<dbReference type="GO" id="GO:0015085">
    <property type="term" value="F:calcium ion transmembrane transporter activity"/>
    <property type="evidence" value="ECO:0007669"/>
    <property type="project" value="TreeGrafter"/>
</dbReference>
<dbReference type="Proteomes" id="UP000054560">
    <property type="component" value="Unassembled WGS sequence"/>
</dbReference>
<sequence>MTVLSAGMGWVITIIPRIYTFYASTLLFFVFGVKLIRDGSRMTPEEEAEEFDEVTQELKKHDEDRENIRRESDPEAPPPTASDEQRARWQNDIANGILMQAFTMTFLAEWGDRSQITTVVLAARENPYGVAIGGTIGHAVCTSLAVVGGRMVAQKISVKTVTIAGGIVFLIFAFMSIVQGPDA</sequence>
<keyword evidence="9" id="KW-1185">Reference proteome</keyword>
<feature type="compositionally biased region" description="Basic and acidic residues" evidence="7">
    <location>
        <begin position="56"/>
        <end position="73"/>
    </location>
</feature>
<name>A0A0L0FGP7_9EUKA</name>
<comment type="subcellular location">
    <subcellularLocation>
        <location evidence="1 6">Membrane</location>
        <topology evidence="1 6">Multi-pass membrane protein</topology>
    </subcellularLocation>
</comment>
<evidence type="ECO:0000313" key="9">
    <source>
        <dbReference type="Proteomes" id="UP000054560"/>
    </source>
</evidence>
<dbReference type="eggNOG" id="KOG2881">
    <property type="taxonomic scope" value="Eukaryota"/>
</dbReference>
<dbReference type="RefSeq" id="XP_014149115.1">
    <property type="nucleotide sequence ID" value="XM_014293640.1"/>
</dbReference>
<feature type="transmembrane region" description="Helical" evidence="6">
    <location>
        <begin position="160"/>
        <end position="178"/>
    </location>
</feature>
<feature type="region of interest" description="Disordered" evidence="7">
    <location>
        <begin position="46"/>
        <end position="86"/>
    </location>
</feature>
<evidence type="ECO:0000256" key="5">
    <source>
        <dbReference type="ARBA" id="ARBA00023136"/>
    </source>
</evidence>
<organism evidence="8 9">
    <name type="scientific">Sphaeroforma arctica JP610</name>
    <dbReference type="NCBI Taxonomy" id="667725"/>
    <lineage>
        <taxon>Eukaryota</taxon>
        <taxon>Ichthyosporea</taxon>
        <taxon>Ichthyophonida</taxon>
        <taxon>Sphaeroforma</taxon>
    </lineage>
</organism>
<dbReference type="GO" id="GO:0005384">
    <property type="term" value="F:manganese ion transmembrane transporter activity"/>
    <property type="evidence" value="ECO:0007669"/>
    <property type="project" value="TreeGrafter"/>
</dbReference>
<feature type="compositionally biased region" description="Acidic residues" evidence="7">
    <location>
        <begin position="46"/>
        <end position="55"/>
    </location>
</feature>
<evidence type="ECO:0000256" key="4">
    <source>
        <dbReference type="ARBA" id="ARBA00022989"/>
    </source>
</evidence>
<dbReference type="OrthoDB" id="442680at2759"/>
<dbReference type="STRING" id="667725.A0A0L0FGP7"/>
<keyword evidence="5 6" id="KW-0472">Membrane</keyword>
<dbReference type="GO" id="GO:0032468">
    <property type="term" value="P:Golgi calcium ion homeostasis"/>
    <property type="evidence" value="ECO:0007669"/>
    <property type="project" value="TreeGrafter"/>
</dbReference>
<dbReference type="PANTHER" id="PTHR12608">
    <property type="entry name" value="TRANSMEMBRANE PROTEIN HTP-1 RELATED"/>
    <property type="match status" value="1"/>
</dbReference>
<evidence type="ECO:0000256" key="3">
    <source>
        <dbReference type="ARBA" id="ARBA00022692"/>
    </source>
</evidence>
<feature type="transmembrane region" description="Helical" evidence="6">
    <location>
        <begin position="6"/>
        <end position="33"/>
    </location>
</feature>
<dbReference type="GeneID" id="25912760"/>
<dbReference type="Pfam" id="PF01169">
    <property type="entry name" value="GDT1"/>
    <property type="match status" value="1"/>
</dbReference>